<reference evidence="4 5" key="1">
    <citation type="submission" date="2016-06" db="EMBL/GenBank/DDBJ databases">
        <title>Complete genome sequence of a deep-branching marine Gamma Proteobacterium Woeseia oceani type strain XK5.</title>
        <authorList>
            <person name="Mu D."/>
            <person name="Du Z."/>
        </authorList>
    </citation>
    <scope>NUCLEOTIDE SEQUENCE [LARGE SCALE GENOMIC DNA]</scope>
    <source>
        <strain evidence="4 5">XK5</strain>
    </source>
</reference>
<dbReference type="PROSITE" id="PS00584">
    <property type="entry name" value="PFKB_KINASES_2"/>
    <property type="match status" value="1"/>
</dbReference>
<dbReference type="KEGG" id="woc:BA177_05455"/>
<dbReference type="InterPro" id="IPR029056">
    <property type="entry name" value="Ribokinase-like"/>
</dbReference>
<keyword evidence="5" id="KW-1185">Reference proteome</keyword>
<dbReference type="InterPro" id="IPR002173">
    <property type="entry name" value="Carboh/pur_kinase_PfkB_CS"/>
</dbReference>
<dbReference type="GO" id="GO:0005829">
    <property type="term" value="C:cytosol"/>
    <property type="evidence" value="ECO:0007669"/>
    <property type="project" value="TreeGrafter"/>
</dbReference>
<dbReference type="EMBL" id="CP016268">
    <property type="protein sequence ID" value="ANO50725.1"/>
    <property type="molecule type" value="Genomic_DNA"/>
</dbReference>
<keyword evidence="1" id="KW-0808">Transferase</keyword>
<dbReference type="Gene3D" id="3.40.1190.20">
    <property type="match status" value="1"/>
</dbReference>
<feature type="domain" description="Carbohydrate kinase PfkB" evidence="3">
    <location>
        <begin position="177"/>
        <end position="268"/>
    </location>
</feature>
<dbReference type="GO" id="GO:0016301">
    <property type="term" value="F:kinase activity"/>
    <property type="evidence" value="ECO:0007669"/>
    <property type="project" value="UniProtKB-KW"/>
</dbReference>
<protein>
    <recommendedName>
        <fullName evidence="3">Carbohydrate kinase PfkB domain-containing protein</fullName>
    </recommendedName>
</protein>
<dbReference type="Pfam" id="PF00294">
    <property type="entry name" value="PfkB"/>
    <property type="match status" value="2"/>
</dbReference>
<accession>A0A193LDW8</accession>
<organism evidence="4 5">
    <name type="scientific">Woeseia oceani</name>
    <dbReference type="NCBI Taxonomy" id="1548547"/>
    <lineage>
        <taxon>Bacteria</taxon>
        <taxon>Pseudomonadati</taxon>
        <taxon>Pseudomonadota</taxon>
        <taxon>Gammaproteobacteria</taxon>
        <taxon>Woeseiales</taxon>
        <taxon>Woeseiaceae</taxon>
        <taxon>Woeseia</taxon>
    </lineage>
</organism>
<dbReference type="AlphaFoldDB" id="A0A193LDW8"/>
<keyword evidence="2" id="KW-0418">Kinase</keyword>
<dbReference type="PANTHER" id="PTHR10584:SF166">
    <property type="entry name" value="RIBOKINASE"/>
    <property type="match status" value="1"/>
</dbReference>
<dbReference type="Proteomes" id="UP000092695">
    <property type="component" value="Chromosome"/>
</dbReference>
<dbReference type="OrthoDB" id="9776822at2"/>
<dbReference type="PANTHER" id="PTHR10584">
    <property type="entry name" value="SUGAR KINASE"/>
    <property type="match status" value="1"/>
</dbReference>
<proteinExistence type="predicted"/>
<evidence type="ECO:0000313" key="4">
    <source>
        <dbReference type="EMBL" id="ANO50725.1"/>
    </source>
</evidence>
<evidence type="ECO:0000256" key="2">
    <source>
        <dbReference type="ARBA" id="ARBA00022777"/>
    </source>
</evidence>
<feature type="domain" description="Carbohydrate kinase PfkB" evidence="3">
    <location>
        <begin position="14"/>
        <end position="96"/>
    </location>
</feature>
<evidence type="ECO:0000313" key="5">
    <source>
        <dbReference type="Proteomes" id="UP000092695"/>
    </source>
</evidence>
<evidence type="ECO:0000259" key="3">
    <source>
        <dbReference type="Pfam" id="PF00294"/>
    </source>
</evidence>
<dbReference type="STRING" id="1548547.BA177_05455"/>
<name>A0A193LDW8_9GAMM</name>
<gene>
    <name evidence="4" type="ORF">BA177_05455</name>
</gene>
<dbReference type="SUPFAM" id="SSF53613">
    <property type="entry name" value="Ribokinase-like"/>
    <property type="match status" value="1"/>
</dbReference>
<dbReference type="InterPro" id="IPR011611">
    <property type="entry name" value="PfkB_dom"/>
</dbReference>
<sequence>MNILCVGDCGVDIYLPELERRPGGITLNVALAARRWFPATDRIHIAAPLGTDEAADIVRARLAGSGITTEFLLRTGATPIQEIEVDEAGERHFRGYHVGVLRDYRAADIDSGLLASADLLITPVFEQNRDSFLSVIRADTSATRAVDFADFAVHQDFAFLESVIDRVDVGFFALSPEQDEVIAQLGTMASAHRGTFVVTLGAHGSLAFDGAQVWRCQARPVSKVVDTTGAGDAFTAGFLARYLYGRDSQAALVSATNAACEALARKGGN</sequence>
<evidence type="ECO:0000256" key="1">
    <source>
        <dbReference type="ARBA" id="ARBA00022679"/>
    </source>
</evidence>
<dbReference type="RefSeq" id="WP_068613894.1">
    <property type="nucleotide sequence ID" value="NZ_CP016268.1"/>
</dbReference>